<sequence length="124" mass="13875">MSIIRLFLHNPIPSPSSHYLSINPFFVRYPIPTREAGNALVITLRKEVKDIGFGLRKCKNLHDEDTQPRDLETGLCGILPTKSTPWGDSTLTRIFPARSQYALTGGDAKQQTKFGDIASRGKNY</sequence>
<protein>
    <submittedName>
        <fullName evidence="1">Uncharacterized protein</fullName>
    </submittedName>
</protein>
<dbReference type="EMBL" id="BGZK01001390">
    <property type="protein sequence ID" value="GBP78882.1"/>
    <property type="molecule type" value="Genomic_DNA"/>
</dbReference>
<comment type="caution">
    <text evidence="1">The sequence shown here is derived from an EMBL/GenBank/DDBJ whole genome shotgun (WGS) entry which is preliminary data.</text>
</comment>
<proteinExistence type="predicted"/>
<dbReference type="Proteomes" id="UP000299102">
    <property type="component" value="Unassembled WGS sequence"/>
</dbReference>
<organism evidence="1 2">
    <name type="scientific">Eumeta variegata</name>
    <name type="common">Bagworm moth</name>
    <name type="synonym">Eumeta japonica</name>
    <dbReference type="NCBI Taxonomy" id="151549"/>
    <lineage>
        <taxon>Eukaryota</taxon>
        <taxon>Metazoa</taxon>
        <taxon>Ecdysozoa</taxon>
        <taxon>Arthropoda</taxon>
        <taxon>Hexapoda</taxon>
        <taxon>Insecta</taxon>
        <taxon>Pterygota</taxon>
        <taxon>Neoptera</taxon>
        <taxon>Endopterygota</taxon>
        <taxon>Lepidoptera</taxon>
        <taxon>Glossata</taxon>
        <taxon>Ditrysia</taxon>
        <taxon>Tineoidea</taxon>
        <taxon>Psychidae</taxon>
        <taxon>Oiketicinae</taxon>
        <taxon>Eumeta</taxon>
    </lineage>
</organism>
<reference evidence="1 2" key="1">
    <citation type="journal article" date="2019" name="Commun. Biol.">
        <title>The bagworm genome reveals a unique fibroin gene that provides high tensile strength.</title>
        <authorList>
            <person name="Kono N."/>
            <person name="Nakamura H."/>
            <person name="Ohtoshi R."/>
            <person name="Tomita M."/>
            <person name="Numata K."/>
            <person name="Arakawa K."/>
        </authorList>
    </citation>
    <scope>NUCLEOTIDE SEQUENCE [LARGE SCALE GENOMIC DNA]</scope>
</reference>
<keyword evidence="2" id="KW-1185">Reference proteome</keyword>
<accession>A0A4C1YVC2</accession>
<evidence type="ECO:0000313" key="1">
    <source>
        <dbReference type="EMBL" id="GBP78882.1"/>
    </source>
</evidence>
<dbReference type="AlphaFoldDB" id="A0A4C1YVC2"/>
<name>A0A4C1YVC2_EUMVA</name>
<gene>
    <name evidence="1" type="ORF">EVAR_61531_1</name>
</gene>
<evidence type="ECO:0000313" key="2">
    <source>
        <dbReference type="Proteomes" id="UP000299102"/>
    </source>
</evidence>